<dbReference type="Gramene" id="mRNA:HanXRQr2_Chr12g0524351">
    <property type="protein sequence ID" value="mRNA:HanXRQr2_Chr12g0524351"/>
    <property type="gene ID" value="HanXRQr2_Chr12g0524351"/>
</dbReference>
<protein>
    <submittedName>
        <fullName evidence="2">Uncharacterized protein</fullName>
    </submittedName>
</protein>
<dbReference type="AlphaFoldDB" id="A0A9K3EP42"/>
<evidence type="ECO:0000256" key="1">
    <source>
        <dbReference type="SAM" id="MobiDB-lite"/>
    </source>
</evidence>
<reference evidence="2" key="1">
    <citation type="journal article" date="2017" name="Nature">
        <title>The sunflower genome provides insights into oil metabolism, flowering and Asterid evolution.</title>
        <authorList>
            <person name="Badouin H."/>
            <person name="Gouzy J."/>
            <person name="Grassa C.J."/>
            <person name="Murat F."/>
            <person name="Staton S.E."/>
            <person name="Cottret L."/>
            <person name="Lelandais-Briere C."/>
            <person name="Owens G.L."/>
            <person name="Carrere S."/>
            <person name="Mayjonade B."/>
            <person name="Legrand L."/>
            <person name="Gill N."/>
            <person name="Kane N.C."/>
            <person name="Bowers J.E."/>
            <person name="Hubner S."/>
            <person name="Bellec A."/>
            <person name="Berard A."/>
            <person name="Berges H."/>
            <person name="Blanchet N."/>
            <person name="Boniface M.C."/>
            <person name="Brunel D."/>
            <person name="Catrice O."/>
            <person name="Chaidir N."/>
            <person name="Claudel C."/>
            <person name="Donnadieu C."/>
            <person name="Faraut T."/>
            <person name="Fievet G."/>
            <person name="Helmstetter N."/>
            <person name="King M."/>
            <person name="Knapp S.J."/>
            <person name="Lai Z."/>
            <person name="Le Paslier M.C."/>
            <person name="Lippi Y."/>
            <person name="Lorenzon L."/>
            <person name="Mandel J.R."/>
            <person name="Marage G."/>
            <person name="Marchand G."/>
            <person name="Marquand E."/>
            <person name="Bret-Mestries E."/>
            <person name="Morien E."/>
            <person name="Nambeesan S."/>
            <person name="Nguyen T."/>
            <person name="Pegot-Espagnet P."/>
            <person name="Pouilly N."/>
            <person name="Raftis F."/>
            <person name="Sallet E."/>
            <person name="Schiex T."/>
            <person name="Thomas J."/>
            <person name="Vandecasteele C."/>
            <person name="Vares D."/>
            <person name="Vear F."/>
            <person name="Vautrin S."/>
            <person name="Crespi M."/>
            <person name="Mangin B."/>
            <person name="Burke J.M."/>
            <person name="Salse J."/>
            <person name="Munos S."/>
            <person name="Vincourt P."/>
            <person name="Rieseberg L.H."/>
            <person name="Langlade N.B."/>
        </authorList>
    </citation>
    <scope>NUCLEOTIDE SEQUENCE</scope>
    <source>
        <tissue evidence="2">Leaves</tissue>
    </source>
</reference>
<sequence>MVNTGQTNPARCSVQSSSQHPRPPESFFLSSSGSSHCLGISQFFTRALLQEFSYATNVSILEPILLLNTLGATCILY</sequence>
<proteinExistence type="predicted"/>
<evidence type="ECO:0000313" key="2">
    <source>
        <dbReference type="EMBL" id="KAF5776444.1"/>
    </source>
</evidence>
<comment type="caution">
    <text evidence="2">The sequence shown here is derived from an EMBL/GenBank/DDBJ whole genome shotgun (WGS) entry which is preliminary data.</text>
</comment>
<reference evidence="2" key="2">
    <citation type="submission" date="2020-06" db="EMBL/GenBank/DDBJ databases">
        <title>Helianthus annuus Genome sequencing and assembly Release 2.</title>
        <authorList>
            <person name="Gouzy J."/>
            <person name="Langlade N."/>
            <person name="Munos S."/>
        </authorList>
    </citation>
    <scope>NUCLEOTIDE SEQUENCE</scope>
    <source>
        <tissue evidence="2">Leaves</tissue>
    </source>
</reference>
<organism evidence="2 3">
    <name type="scientific">Helianthus annuus</name>
    <name type="common">Common sunflower</name>
    <dbReference type="NCBI Taxonomy" id="4232"/>
    <lineage>
        <taxon>Eukaryota</taxon>
        <taxon>Viridiplantae</taxon>
        <taxon>Streptophyta</taxon>
        <taxon>Embryophyta</taxon>
        <taxon>Tracheophyta</taxon>
        <taxon>Spermatophyta</taxon>
        <taxon>Magnoliopsida</taxon>
        <taxon>eudicotyledons</taxon>
        <taxon>Gunneridae</taxon>
        <taxon>Pentapetalae</taxon>
        <taxon>asterids</taxon>
        <taxon>campanulids</taxon>
        <taxon>Asterales</taxon>
        <taxon>Asteraceae</taxon>
        <taxon>Asteroideae</taxon>
        <taxon>Heliantheae alliance</taxon>
        <taxon>Heliantheae</taxon>
        <taxon>Helianthus</taxon>
    </lineage>
</organism>
<feature type="region of interest" description="Disordered" evidence="1">
    <location>
        <begin position="1"/>
        <end position="32"/>
    </location>
</feature>
<name>A0A9K3EP42_HELAN</name>
<gene>
    <name evidence="2" type="ORF">HanXRQr2_Chr12g0524351</name>
</gene>
<keyword evidence="3" id="KW-1185">Reference proteome</keyword>
<dbReference type="EMBL" id="MNCJ02000327">
    <property type="protein sequence ID" value="KAF5776444.1"/>
    <property type="molecule type" value="Genomic_DNA"/>
</dbReference>
<accession>A0A9K3EP42</accession>
<evidence type="ECO:0000313" key="3">
    <source>
        <dbReference type="Proteomes" id="UP000215914"/>
    </source>
</evidence>
<dbReference type="Proteomes" id="UP000215914">
    <property type="component" value="Unassembled WGS sequence"/>
</dbReference>
<feature type="compositionally biased region" description="Polar residues" evidence="1">
    <location>
        <begin position="1"/>
        <end position="20"/>
    </location>
</feature>